<proteinExistence type="predicted"/>
<dbReference type="RefSeq" id="WP_154740889.1">
    <property type="nucleotide sequence ID" value="NZ_WMBQ01000003.1"/>
</dbReference>
<dbReference type="SUPFAM" id="SSF50956">
    <property type="entry name" value="Thermostable phytase (3-phytase)"/>
    <property type="match status" value="1"/>
</dbReference>
<organism evidence="2 3">
    <name type="scientific">Hyphomicrobium album</name>
    <dbReference type="NCBI Taxonomy" id="2665159"/>
    <lineage>
        <taxon>Bacteria</taxon>
        <taxon>Pseudomonadati</taxon>
        <taxon>Pseudomonadota</taxon>
        <taxon>Alphaproteobacteria</taxon>
        <taxon>Hyphomicrobiales</taxon>
        <taxon>Hyphomicrobiaceae</taxon>
        <taxon>Hyphomicrobium</taxon>
    </lineage>
</organism>
<dbReference type="Pfam" id="PF13449">
    <property type="entry name" value="Phytase-like"/>
    <property type="match status" value="1"/>
</dbReference>
<dbReference type="AlphaFoldDB" id="A0A6I3KSI0"/>
<sequence length="373" mass="39983">MSLREFLKSHRGRRLRRPAGVALLLAVGAGIAMGGSKPSTVDLKTGPVTVEAKPLANFDRLKRDETRFGKLTFRGGVELTSPSKFFGGWSGLALDDDGKRFFAVSDAGLWMSGKLAYDDKGRPSGMDGVTLGAIQSKDGDPLSRKGDRDAEGLALIKGEATNGGAYVSFERKHRISRFDIVGGELSPAKGKVSLPKSARNMPSNGGFEAIAVLRGGPNKDKLVAFAESMRDKRGNYVGWIWEGKERPRKFHVTNDGDYDVTDAAPLSDGGLLVLERRFRFSEGVRMRLRVIPAKQLRPGAVIDADILVAADGRTEIDNMEGIATHAGPGGETIVTMISDDNYNHGLQRTVLLQFAISAGDLVASSGGAKADQP</sequence>
<dbReference type="EMBL" id="WMBQ01000003">
    <property type="protein sequence ID" value="MTD96326.1"/>
    <property type="molecule type" value="Genomic_DNA"/>
</dbReference>
<evidence type="ECO:0000313" key="2">
    <source>
        <dbReference type="EMBL" id="MTD96326.1"/>
    </source>
</evidence>
<protein>
    <recommendedName>
        <fullName evidence="1">Phytase-like domain-containing protein</fullName>
    </recommendedName>
</protein>
<dbReference type="InterPro" id="IPR014567">
    <property type="entry name" value="UCP031900"/>
</dbReference>
<dbReference type="PIRSF" id="PIRSF031900">
    <property type="entry name" value="UCP031900"/>
    <property type="match status" value="1"/>
</dbReference>
<evidence type="ECO:0000259" key="1">
    <source>
        <dbReference type="Pfam" id="PF13449"/>
    </source>
</evidence>
<comment type="caution">
    <text evidence="2">The sequence shown here is derived from an EMBL/GenBank/DDBJ whole genome shotgun (WGS) entry which is preliminary data.</text>
</comment>
<dbReference type="InterPro" id="IPR027372">
    <property type="entry name" value="Phytase-like_dom"/>
</dbReference>
<feature type="domain" description="Phytase-like" evidence="1">
    <location>
        <begin position="86"/>
        <end position="342"/>
    </location>
</feature>
<reference evidence="2 3" key="1">
    <citation type="submission" date="2019-11" db="EMBL/GenBank/DDBJ databases">
        <title>Identification of a novel strain.</title>
        <authorList>
            <person name="Xu Q."/>
            <person name="Wang G."/>
        </authorList>
    </citation>
    <scope>NUCLEOTIDE SEQUENCE [LARGE SCALE GENOMIC DNA]</scope>
    <source>
        <strain evidence="3">xq</strain>
    </source>
</reference>
<keyword evidence="3" id="KW-1185">Reference proteome</keyword>
<evidence type="ECO:0000313" key="3">
    <source>
        <dbReference type="Proteomes" id="UP000440694"/>
    </source>
</evidence>
<name>A0A6I3KSI0_9HYPH</name>
<accession>A0A6I3KSI0</accession>
<dbReference type="Proteomes" id="UP000440694">
    <property type="component" value="Unassembled WGS sequence"/>
</dbReference>
<gene>
    <name evidence="2" type="ORF">GIW81_18455</name>
</gene>